<dbReference type="EMBL" id="JADLRE010000002">
    <property type="protein sequence ID" value="MBF6224240.1"/>
    <property type="molecule type" value="Genomic_DNA"/>
</dbReference>
<keyword evidence="2" id="KW-1133">Transmembrane helix</keyword>
<comment type="caution">
    <text evidence="4">The sequence shown here is derived from an EMBL/GenBank/DDBJ whole genome shotgun (WGS) entry which is preliminary data.</text>
</comment>
<dbReference type="PANTHER" id="PTHR23028">
    <property type="entry name" value="ACETYLTRANSFERASE"/>
    <property type="match status" value="1"/>
</dbReference>
<feature type="compositionally biased region" description="Low complexity" evidence="1">
    <location>
        <begin position="440"/>
        <end position="456"/>
    </location>
</feature>
<evidence type="ECO:0000256" key="2">
    <source>
        <dbReference type="SAM" id="Phobius"/>
    </source>
</evidence>
<organism evidence="4 5">
    <name type="scientific">Nocardia abscessus</name>
    <dbReference type="NCBI Taxonomy" id="120957"/>
    <lineage>
        <taxon>Bacteria</taxon>
        <taxon>Bacillati</taxon>
        <taxon>Actinomycetota</taxon>
        <taxon>Actinomycetes</taxon>
        <taxon>Mycobacteriales</taxon>
        <taxon>Nocardiaceae</taxon>
        <taxon>Nocardia</taxon>
    </lineage>
</organism>
<feature type="transmembrane region" description="Helical" evidence="2">
    <location>
        <begin position="177"/>
        <end position="199"/>
    </location>
</feature>
<feature type="transmembrane region" description="Helical" evidence="2">
    <location>
        <begin position="102"/>
        <end position="121"/>
    </location>
</feature>
<feature type="transmembrane region" description="Helical" evidence="2">
    <location>
        <begin position="150"/>
        <end position="170"/>
    </location>
</feature>
<feature type="transmembrane region" description="Helical" evidence="2">
    <location>
        <begin position="59"/>
        <end position="81"/>
    </location>
</feature>
<feature type="transmembrane region" description="Helical" evidence="2">
    <location>
        <begin position="262"/>
        <end position="282"/>
    </location>
</feature>
<evidence type="ECO:0000259" key="3">
    <source>
        <dbReference type="Pfam" id="PF01757"/>
    </source>
</evidence>
<feature type="transmembrane region" description="Helical" evidence="2">
    <location>
        <begin position="351"/>
        <end position="371"/>
    </location>
</feature>
<proteinExistence type="predicted"/>
<feature type="transmembrane region" description="Helical" evidence="2">
    <location>
        <begin position="294"/>
        <end position="313"/>
    </location>
</feature>
<evidence type="ECO:0000313" key="5">
    <source>
        <dbReference type="Proteomes" id="UP000807309"/>
    </source>
</evidence>
<evidence type="ECO:0000313" key="4">
    <source>
        <dbReference type="EMBL" id="MBF6224240.1"/>
    </source>
</evidence>
<feature type="transmembrane region" description="Helical" evidence="2">
    <location>
        <begin position="319"/>
        <end position="339"/>
    </location>
</feature>
<keyword evidence="5" id="KW-1185">Reference proteome</keyword>
<keyword evidence="4" id="KW-0012">Acyltransferase</keyword>
<dbReference type="GO" id="GO:0016746">
    <property type="term" value="F:acyltransferase activity"/>
    <property type="evidence" value="ECO:0007669"/>
    <property type="project" value="UniProtKB-KW"/>
</dbReference>
<feature type="domain" description="Acyltransferase 3" evidence="3">
    <location>
        <begin position="20"/>
        <end position="396"/>
    </location>
</feature>
<gene>
    <name evidence="4" type="ORF">IU470_03780</name>
</gene>
<keyword evidence="2" id="KW-0812">Transmembrane</keyword>
<protein>
    <submittedName>
        <fullName evidence="4">Acyltransferase</fullName>
    </submittedName>
</protein>
<dbReference type="InterPro" id="IPR002656">
    <property type="entry name" value="Acyl_transf_3_dom"/>
</dbReference>
<keyword evidence="2" id="KW-0472">Membrane</keyword>
<dbReference type="InterPro" id="IPR050879">
    <property type="entry name" value="Acyltransferase_3"/>
</dbReference>
<dbReference type="PANTHER" id="PTHR23028:SF53">
    <property type="entry name" value="ACYL_TRANSF_3 DOMAIN-CONTAINING PROTEIN"/>
    <property type="match status" value="1"/>
</dbReference>
<dbReference type="Pfam" id="PF01757">
    <property type="entry name" value="Acyl_transf_3"/>
    <property type="match status" value="1"/>
</dbReference>
<sequence length="470" mass="51476">MSAPAVEIASTKGRLPALPSLTGLRFIAAFAVFLLHSGFLVQIYPFAASDASKKLSDVIPMQLGATGVAFFFLLSGFIIDWSYDSAKDTIRAFLRRRVFKIFPSHLITALIVVVLLGFPLAELAGQIPNFLLIHTWSQNWGSSAELNSPSWSLCSEMLFYFLFPFLVPLVNRIRGRAIWWTIGILSGILLAIHLVIYFADTSSFDLSNMASMYPPLQKSPDITWSGYDYSAAMSASPGMPMSPGMPGSGGSSGTFTMPASAWLSYQFPPTRLLEFFVGVLFCRLVKSGMWRNTNLAWPLVACAGAYALTYYVPMAFKTSMVMMLPLAALIATYAVRDLGGIKGIYSSRLGVWLGDVSFAFYMVGYPVQLFLQRHLIAGHSWGFHGYLFITALTFVIQLPLAAALYHLVDKPIMRRWARKKTKATPPPDTAKAVDESAKETVASSAATMSSTPSSTADPVPRTTPRSEPVT</sequence>
<feature type="transmembrane region" description="Helical" evidence="2">
    <location>
        <begin position="383"/>
        <end position="408"/>
    </location>
</feature>
<dbReference type="RefSeq" id="WP_195031598.1">
    <property type="nucleotide sequence ID" value="NZ_JADLRE010000002.1"/>
</dbReference>
<feature type="region of interest" description="Disordered" evidence="1">
    <location>
        <begin position="418"/>
        <end position="470"/>
    </location>
</feature>
<accession>A0ABS0C3D9</accession>
<keyword evidence="4" id="KW-0808">Transferase</keyword>
<reference evidence="4 5" key="1">
    <citation type="submission" date="2020-10" db="EMBL/GenBank/DDBJ databases">
        <title>Identification of Nocardia species via Next-generation sequencing and recognition of intraspecies genetic diversity.</title>
        <authorList>
            <person name="Li P."/>
            <person name="Li P."/>
            <person name="Lu B."/>
        </authorList>
    </citation>
    <scope>NUCLEOTIDE SEQUENCE [LARGE SCALE GENOMIC DNA]</scope>
    <source>
        <strain evidence="4 5">N-11</strain>
    </source>
</reference>
<name>A0ABS0C3D9_9NOCA</name>
<evidence type="ECO:0000256" key="1">
    <source>
        <dbReference type="SAM" id="MobiDB-lite"/>
    </source>
</evidence>
<feature type="transmembrane region" description="Helical" evidence="2">
    <location>
        <begin position="24"/>
        <end position="47"/>
    </location>
</feature>
<dbReference type="Proteomes" id="UP000807309">
    <property type="component" value="Unassembled WGS sequence"/>
</dbReference>